<accession>A0A1C4ENY4</accession>
<dbReference type="EMBL" id="FMAR01000009">
    <property type="protein sequence ID" value="SCC45261.1"/>
    <property type="molecule type" value="Genomic_DNA"/>
</dbReference>
<proteinExistence type="predicted"/>
<protein>
    <submittedName>
        <fullName evidence="1">Uncharacterized protein</fullName>
    </submittedName>
</protein>
<evidence type="ECO:0000313" key="1">
    <source>
        <dbReference type="EMBL" id="SCC45261.1"/>
    </source>
</evidence>
<sequence length="67" mass="8051">MPTFMHSSGDHNTSVNLDLVKNIRQEMVEGKQTLTFVFDPSFILEWSYIDREHFENDVRRLQENFFI</sequence>
<reference evidence="1 2" key="1">
    <citation type="submission" date="2016-08" db="EMBL/GenBank/DDBJ databases">
        <authorList>
            <person name="Seilhamer J.J."/>
        </authorList>
    </citation>
    <scope>NUCLEOTIDE SEQUENCE [LARGE SCALE GENOMIC DNA]</scope>
    <source>
        <strain evidence="1 2">A37T2</strain>
    </source>
</reference>
<name>A0A1C4ENY4_9BACT</name>
<organism evidence="1 2">
    <name type="scientific">Chitinophaga costaii</name>
    <dbReference type="NCBI Taxonomy" id="1335309"/>
    <lineage>
        <taxon>Bacteria</taxon>
        <taxon>Pseudomonadati</taxon>
        <taxon>Bacteroidota</taxon>
        <taxon>Chitinophagia</taxon>
        <taxon>Chitinophagales</taxon>
        <taxon>Chitinophagaceae</taxon>
        <taxon>Chitinophaga</taxon>
    </lineage>
</organism>
<evidence type="ECO:0000313" key="2">
    <source>
        <dbReference type="Proteomes" id="UP000242818"/>
    </source>
</evidence>
<dbReference type="STRING" id="1335309.GA0116948_10973"/>
<gene>
    <name evidence="1" type="ORF">GA0116948_10973</name>
</gene>
<dbReference type="Proteomes" id="UP000242818">
    <property type="component" value="Unassembled WGS sequence"/>
</dbReference>
<dbReference type="AlphaFoldDB" id="A0A1C4ENY4"/>
<dbReference type="OrthoDB" id="9870678at2"/>
<keyword evidence="2" id="KW-1185">Reference proteome</keyword>
<dbReference type="RefSeq" id="WP_089713015.1">
    <property type="nucleotide sequence ID" value="NZ_FMAR01000009.1"/>
</dbReference>